<dbReference type="Pfam" id="PF00397">
    <property type="entry name" value="WW"/>
    <property type="match status" value="1"/>
</dbReference>
<feature type="compositionally biased region" description="Low complexity" evidence="1">
    <location>
        <begin position="102"/>
        <end position="150"/>
    </location>
</feature>
<dbReference type="AlphaFoldDB" id="A0A4Q2DAM7"/>
<dbReference type="OrthoDB" id="2444812at2759"/>
<feature type="compositionally biased region" description="Polar residues" evidence="1">
    <location>
        <begin position="20"/>
        <end position="39"/>
    </location>
</feature>
<dbReference type="PROSITE" id="PS50020">
    <property type="entry name" value="WW_DOMAIN_2"/>
    <property type="match status" value="1"/>
</dbReference>
<feature type="domain" description="WW" evidence="2">
    <location>
        <begin position="61"/>
        <end position="95"/>
    </location>
</feature>
<feature type="compositionally biased region" description="Basic and acidic residues" evidence="1">
    <location>
        <begin position="281"/>
        <end position="290"/>
    </location>
</feature>
<feature type="compositionally biased region" description="Polar residues" evidence="1">
    <location>
        <begin position="57"/>
        <end position="69"/>
    </location>
</feature>
<dbReference type="Proteomes" id="UP000290288">
    <property type="component" value="Unassembled WGS sequence"/>
</dbReference>
<organism evidence="3 4">
    <name type="scientific">Candolleomyces aberdarensis</name>
    <dbReference type="NCBI Taxonomy" id="2316362"/>
    <lineage>
        <taxon>Eukaryota</taxon>
        <taxon>Fungi</taxon>
        <taxon>Dikarya</taxon>
        <taxon>Basidiomycota</taxon>
        <taxon>Agaricomycotina</taxon>
        <taxon>Agaricomycetes</taxon>
        <taxon>Agaricomycetidae</taxon>
        <taxon>Agaricales</taxon>
        <taxon>Agaricineae</taxon>
        <taxon>Psathyrellaceae</taxon>
        <taxon>Candolleomyces</taxon>
    </lineage>
</organism>
<reference evidence="3 4" key="1">
    <citation type="submission" date="2019-01" db="EMBL/GenBank/DDBJ databases">
        <title>Draft genome sequence of Psathyrella aberdarensis IHI B618.</title>
        <authorList>
            <person name="Buettner E."/>
            <person name="Kellner H."/>
        </authorList>
    </citation>
    <scope>NUCLEOTIDE SEQUENCE [LARGE SCALE GENOMIC DNA]</scope>
    <source>
        <strain evidence="3 4">IHI B618</strain>
    </source>
</reference>
<evidence type="ECO:0000259" key="2">
    <source>
        <dbReference type="PROSITE" id="PS50020"/>
    </source>
</evidence>
<feature type="region of interest" description="Disordered" evidence="1">
    <location>
        <begin position="240"/>
        <end position="304"/>
    </location>
</feature>
<keyword evidence="4" id="KW-1185">Reference proteome</keyword>
<dbReference type="PROSITE" id="PS01159">
    <property type="entry name" value="WW_DOMAIN_1"/>
    <property type="match status" value="1"/>
</dbReference>
<feature type="compositionally biased region" description="Basic and acidic residues" evidence="1">
    <location>
        <begin position="1"/>
        <end position="13"/>
    </location>
</feature>
<feature type="region of interest" description="Disordered" evidence="1">
    <location>
        <begin position="1"/>
        <end position="69"/>
    </location>
</feature>
<name>A0A4Q2DAM7_9AGAR</name>
<gene>
    <name evidence="3" type="ORF">EST38_g10292</name>
</gene>
<feature type="region of interest" description="Disordered" evidence="1">
    <location>
        <begin position="95"/>
        <end position="150"/>
    </location>
</feature>
<protein>
    <recommendedName>
        <fullName evidence="2">WW domain-containing protein</fullName>
    </recommendedName>
</protein>
<dbReference type="STRING" id="2316362.A0A4Q2DAM7"/>
<comment type="caution">
    <text evidence="3">The sequence shown here is derived from an EMBL/GenBank/DDBJ whole genome shotgun (WGS) entry which is preliminary data.</text>
</comment>
<dbReference type="EMBL" id="SDEE01000538">
    <property type="protein sequence ID" value="RXW15564.1"/>
    <property type="molecule type" value="Genomic_DNA"/>
</dbReference>
<sequence length="304" mass="32592">MSDRSQTPSREESPEANDSPEPSHTATESSEQPAASQTPRTEEENEDAKDEKPTPAEDSSAQQQHAWQAIFSPQHNAYYFFNSVTQETTWVNPLQGSEATASSSTQPQDPSSSSSSKSNSKSRSTSPAPEADAASSSTATNAAAGPGPTSHYTALQAAAMAQGIDPALAHLDPSLLGRIPGQQTDSSGIPMFTAKFNRHTGTFARADARDPSHLSESERAKRMSQVYFDVDAWEKDLASRGGSIKNSDPYATGGGSGSGAGAGDEWEDDGEGGRKRKRPTKKDLERFKEQKRQKKLAKTAWLRS</sequence>
<dbReference type="SUPFAM" id="SSF51045">
    <property type="entry name" value="WW domain"/>
    <property type="match status" value="1"/>
</dbReference>
<dbReference type="Gene3D" id="2.20.70.10">
    <property type="match status" value="1"/>
</dbReference>
<feature type="compositionally biased region" description="Gly residues" evidence="1">
    <location>
        <begin position="252"/>
        <end position="262"/>
    </location>
</feature>
<evidence type="ECO:0000313" key="3">
    <source>
        <dbReference type="EMBL" id="RXW15564.1"/>
    </source>
</evidence>
<evidence type="ECO:0000313" key="4">
    <source>
        <dbReference type="Proteomes" id="UP000290288"/>
    </source>
</evidence>
<accession>A0A4Q2DAM7</accession>
<dbReference type="InterPro" id="IPR001202">
    <property type="entry name" value="WW_dom"/>
</dbReference>
<evidence type="ECO:0000256" key="1">
    <source>
        <dbReference type="SAM" id="MobiDB-lite"/>
    </source>
</evidence>
<proteinExistence type="predicted"/>
<dbReference type="InterPro" id="IPR036020">
    <property type="entry name" value="WW_dom_sf"/>
</dbReference>